<reference evidence="2 3" key="1">
    <citation type="submission" date="2020-02" db="EMBL/GenBank/DDBJ databases">
        <authorList>
            <person name="Ferguson B K."/>
        </authorList>
    </citation>
    <scope>NUCLEOTIDE SEQUENCE [LARGE SCALE GENOMIC DNA]</scope>
</reference>
<dbReference type="Proteomes" id="UP000479000">
    <property type="component" value="Unassembled WGS sequence"/>
</dbReference>
<feature type="region of interest" description="Disordered" evidence="1">
    <location>
        <begin position="39"/>
        <end position="67"/>
    </location>
</feature>
<feature type="compositionally biased region" description="Basic residues" evidence="1">
    <location>
        <begin position="39"/>
        <end position="54"/>
    </location>
</feature>
<evidence type="ECO:0000256" key="1">
    <source>
        <dbReference type="SAM" id="MobiDB-lite"/>
    </source>
</evidence>
<dbReference type="AlphaFoldDB" id="A0A6H5GDE1"/>
<keyword evidence="3" id="KW-1185">Reference proteome</keyword>
<dbReference type="EMBL" id="CADCXU010009029">
    <property type="protein sequence ID" value="CAA9999645.1"/>
    <property type="molecule type" value="Genomic_DNA"/>
</dbReference>
<name>A0A6H5GDE1_9HEMI</name>
<accession>A0A6H5GDE1</accession>
<evidence type="ECO:0000313" key="2">
    <source>
        <dbReference type="EMBL" id="CAA9999645.1"/>
    </source>
</evidence>
<evidence type="ECO:0000313" key="3">
    <source>
        <dbReference type="Proteomes" id="UP000479000"/>
    </source>
</evidence>
<sequence length="113" mass="13244">MNHAPHIRTYYHPLHRHHRYSRPSLIDLLSYLQVRKKSSSISSHWRRSRGRNLAKHSPTAKSSNAKAARMKVNLAPYQMGNWHPLKARTRPTKMTSWDQLLDIISLKLQPENS</sequence>
<organism evidence="2 3">
    <name type="scientific">Nesidiocoris tenuis</name>
    <dbReference type="NCBI Taxonomy" id="355587"/>
    <lineage>
        <taxon>Eukaryota</taxon>
        <taxon>Metazoa</taxon>
        <taxon>Ecdysozoa</taxon>
        <taxon>Arthropoda</taxon>
        <taxon>Hexapoda</taxon>
        <taxon>Insecta</taxon>
        <taxon>Pterygota</taxon>
        <taxon>Neoptera</taxon>
        <taxon>Paraneoptera</taxon>
        <taxon>Hemiptera</taxon>
        <taxon>Heteroptera</taxon>
        <taxon>Panheteroptera</taxon>
        <taxon>Cimicomorpha</taxon>
        <taxon>Miridae</taxon>
        <taxon>Dicyphina</taxon>
        <taxon>Nesidiocoris</taxon>
    </lineage>
</organism>
<gene>
    <name evidence="2" type="ORF">NTEN_LOCUS5928</name>
</gene>
<protein>
    <submittedName>
        <fullName evidence="2">Uncharacterized protein</fullName>
    </submittedName>
</protein>
<proteinExistence type="predicted"/>